<dbReference type="EC" id="3.6.5.-" evidence="9"/>
<feature type="binding site" evidence="9">
    <location>
        <begin position="181"/>
        <end position="188"/>
    </location>
    <ligand>
        <name>GTP</name>
        <dbReference type="ChEBI" id="CHEBI:37565"/>
    </ligand>
</feature>
<keyword evidence="4 9" id="KW-0479">Metal-binding</keyword>
<dbReference type="SUPFAM" id="SSF52540">
    <property type="entry name" value="P-loop containing nucleoside triphosphate hydrolases"/>
    <property type="match status" value="1"/>
</dbReference>
<dbReference type="NCBIfam" id="NF008956">
    <property type="entry name" value="PRK12299.1"/>
    <property type="match status" value="1"/>
</dbReference>
<dbReference type="InterPro" id="IPR036726">
    <property type="entry name" value="GTP1_OBG_dom_sf"/>
</dbReference>
<comment type="cofactor">
    <cofactor evidence="1 9">
        <name>Mg(2+)</name>
        <dbReference type="ChEBI" id="CHEBI:18420"/>
    </cofactor>
</comment>
<evidence type="ECO:0000256" key="8">
    <source>
        <dbReference type="ARBA" id="ARBA00023134"/>
    </source>
</evidence>
<dbReference type="InterPro" id="IPR045086">
    <property type="entry name" value="OBG_GTPase"/>
</dbReference>
<comment type="function">
    <text evidence="9">An essential GTPase which binds GTP, GDP and possibly (p)ppGpp with moderate affinity, with high nucleotide exchange rates and a fairly low GTP hydrolysis rate. Plays a role in control of the cell cycle, stress response, ribosome biogenesis and in those bacteria that undergo differentiation, in morphogenesis control.</text>
</comment>
<evidence type="ECO:0000313" key="14">
    <source>
        <dbReference type="Proteomes" id="UP000216752"/>
    </source>
</evidence>
<evidence type="ECO:0000256" key="3">
    <source>
        <dbReference type="ARBA" id="ARBA00022490"/>
    </source>
</evidence>
<comment type="subunit">
    <text evidence="9">Monomer.</text>
</comment>
<dbReference type="InterPro" id="IPR006074">
    <property type="entry name" value="GTP1-OBG_CS"/>
</dbReference>
<feature type="binding site" evidence="9">
    <location>
        <position position="208"/>
    </location>
    <ligand>
        <name>Mg(2+)</name>
        <dbReference type="ChEBI" id="CHEBI:18420"/>
    </ligand>
</feature>
<feature type="binding site" evidence="9">
    <location>
        <begin position="327"/>
        <end position="329"/>
    </location>
    <ligand>
        <name>GTP</name>
        <dbReference type="ChEBI" id="CHEBI:37565"/>
    </ligand>
</feature>
<dbReference type="GO" id="GO:0016787">
    <property type="term" value="F:hydrolase activity"/>
    <property type="evidence" value="ECO:0007669"/>
    <property type="project" value="UniProtKB-KW"/>
</dbReference>
<evidence type="ECO:0000256" key="5">
    <source>
        <dbReference type="ARBA" id="ARBA00022741"/>
    </source>
</evidence>
<dbReference type="PANTHER" id="PTHR11702:SF31">
    <property type="entry name" value="MITOCHONDRIAL RIBOSOME-ASSOCIATED GTPASE 2"/>
    <property type="match status" value="1"/>
</dbReference>
<evidence type="ECO:0000313" key="13">
    <source>
        <dbReference type="EMBL" id="XFO65881.1"/>
    </source>
</evidence>
<feature type="binding site" evidence="9">
    <location>
        <begin position="206"/>
        <end position="210"/>
    </location>
    <ligand>
        <name>GTP</name>
        <dbReference type="ChEBI" id="CHEBI:37565"/>
    </ligand>
</feature>
<dbReference type="InterPro" id="IPR036346">
    <property type="entry name" value="GTP-bd_prot_GTP1/OBG_C_sf"/>
</dbReference>
<organism evidence="13 14">
    <name type="scientific">Sporomusa silvacetica DSM 10669</name>
    <dbReference type="NCBI Taxonomy" id="1123289"/>
    <lineage>
        <taxon>Bacteria</taxon>
        <taxon>Bacillati</taxon>
        <taxon>Bacillota</taxon>
        <taxon>Negativicutes</taxon>
        <taxon>Selenomonadales</taxon>
        <taxon>Sporomusaceae</taxon>
        <taxon>Sporomusa</taxon>
    </lineage>
</organism>
<dbReference type="InterPro" id="IPR027417">
    <property type="entry name" value="P-loop_NTPase"/>
</dbReference>
<evidence type="ECO:0000256" key="4">
    <source>
        <dbReference type="ARBA" id="ARBA00022723"/>
    </source>
</evidence>
<dbReference type="InterPro" id="IPR015349">
    <property type="entry name" value="OCT_dom"/>
</dbReference>
<evidence type="ECO:0000256" key="2">
    <source>
        <dbReference type="ARBA" id="ARBA00007699"/>
    </source>
</evidence>
<gene>
    <name evidence="9 13" type="primary">obg</name>
    <name evidence="13" type="ORF">SPSIL_020280</name>
</gene>
<dbReference type="InterPro" id="IPR014100">
    <property type="entry name" value="GTP-bd_Obg/CgtA"/>
</dbReference>
<keyword evidence="3 9" id="KW-0963">Cytoplasm</keyword>
<reference evidence="13" key="1">
    <citation type="submission" date="2024-05" db="EMBL/GenBank/DDBJ databases">
        <title>Isolation and characterization of Sporomusa carbonis sp. nov., a carboxydotrophic hydrogenogen in the genus of Sporomusa isolated from a charcoal burning pile.</title>
        <authorList>
            <person name="Boeer T."/>
            <person name="Rosenbaum F."/>
            <person name="Eysell L."/>
            <person name="Mueller V."/>
            <person name="Daniel R."/>
            <person name="Poehlein A."/>
        </authorList>
    </citation>
    <scope>NUCLEOTIDE SEQUENCE [LARGE SCALE GENOMIC DNA]</scope>
    <source>
        <strain evidence="13">DSM 10669</strain>
    </source>
</reference>
<dbReference type="InterPro" id="IPR006169">
    <property type="entry name" value="GTP1_OBG_dom"/>
</dbReference>
<comment type="similarity">
    <text evidence="2 9">Belongs to the TRAFAC class OBG-HflX-like GTPase superfamily. OBG GTPase family.</text>
</comment>
<dbReference type="PROSITE" id="PS51710">
    <property type="entry name" value="G_OBG"/>
    <property type="match status" value="1"/>
</dbReference>
<evidence type="ECO:0000256" key="7">
    <source>
        <dbReference type="ARBA" id="ARBA00022842"/>
    </source>
</evidence>
<dbReference type="Gene3D" id="2.70.210.12">
    <property type="entry name" value="GTP1/OBG domain"/>
    <property type="match status" value="1"/>
</dbReference>
<feature type="binding site" evidence="9">
    <location>
        <begin position="228"/>
        <end position="231"/>
    </location>
    <ligand>
        <name>GTP</name>
        <dbReference type="ChEBI" id="CHEBI:37565"/>
    </ligand>
</feature>
<accession>A0ABZ3IJQ1</accession>
<keyword evidence="8 9" id="KW-0342">GTP-binding</keyword>
<feature type="domain" description="OBG-type G" evidence="10">
    <location>
        <begin position="175"/>
        <end position="346"/>
    </location>
</feature>
<sequence length="439" mass="47822">MSAKAHITYKKCKGILMFIDRAKITVKAGNGGNGMSSFRREKFVPNGGPSGGDGGRGANVVLIGDSNLNTLLDFRYKRIFKADNGANGQSSNMHGRGAEDLLIKVPPGTIIKDEVTGQVLGDITEIGQTIVVAKGGRGGRGNARFVNSVHRAPTFAELGEPGAERPLMLELKLLADVGLVGYPSVGKSSILAMVSAAKPDIAAYHFTTLSPVLGVVSIGEGQNFVLADIPGLIEGAHEGVGLGHDFLRHVERTKVLIHVLDVSGLEGRDPVDDFHKINNELKLYNERLFKRPQIIAANKMDLPEAQENYERVAKYMTELGHEIYPISAATGDGLTALMQRAAQLLADYVEEPEEIEEAKIYEAKPEDAFSVRRDEDGAFVVEGAGIEKLVAMTRFGDEEGVLRFQAIWRRIGIDDELRARGIKEGDTVRIRDMEFEFRP</sequence>
<keyword evidence="14" id="KW-1185">Reference proteome</keyword>
<keyword evidence="7 9" id="KW-0460">Magnesium</keyword>
<dbReference type="NCBIfam" id="NF008954">
    <property type="entry name" value="PRK12296.1"/>
    <property type="match status" value="1"/>
</dbReference>
<dbReference type="PROSITE" id="PS51883">
    <property type="entry name" value="OBG"/>
    <property type="match status" value="1"/>
</dbReference>
<feature type="domain" description="OCT" evidence="11">
    <location>
        <begin position="361"/>
        <end position="439"/>
    </location>
</feature>
<keyword evidence="5 9" id="KW-0547">Nucleotide-binding</keyword>
<dbReference type="Pfam" id="PF01018">
    <property type="entry name" value="GTP1_OBG"/>
    <property type="match status" value="1"/>
</dbReference>
<dbReference type="PRINTS" id="PR00326">
    <property type="entry name" value="GTP1OBG"/>
</dbReference>
<dbReference type="PANTHER" id="PTHR11702">
    <property type="entry name" value="DEVELOPMENTALLY REGULATED GTP-BINDING PROTEIN-RELATED"/>
    <property type="match status" value="1"/>
</dbReference>
<dbReference type="SUPFAM" id="SSF102741">
    <property type="entry name" value="Obg GTP-binding protein C-terminal domain"/>
    <property type="match status" value="1"/>
</dbReference>
<dbReference type="NCBIfam" id="NF008955">
    <property type="entry name" value="PRK12297.1"/>
    <property type="match status" value="1"/>
</dbReference>
<evidence type="ECO:0000256" key="1">
    <source>
        <dbReference type="ARBA" id="ARBA00001946"/>
    </source>
</evidence>
<dbReference type="CDD" id="cd01898">
    <property type="entry name" value="Obg"/>
    <property type="match status" value="1"/>
</dbReference>
<dbReference type="HAMAP" id="MF_01454">
    <property type="entry name" value="GTPase_Obg"/>
    <property type="match status" value="1"/>
</dbReference>
<dbReference type="NCBIfam" id="TIGR03595">
    <property type="entry name" value="Obg_CgtA_exten"/>
    <property type="match status" value="1"/>
</dbReference>
<name>A0ABZ3IJQ1_9FIRM</name>
<dbReference type="InterPro" id="IPR031167">
    <property type="entry name" value="G_OBG"/>
</dbReference>
<dbReference type="Pfam" id="PF01926">
    <property type="entry name" value="MMR_HSR1"/>
    <property type="match status" value="1"/>
</dbReference>
<feature type="binding site" evidence="9">
    <location>
        <position position="188"/>
    </location>
    <ligand>
        <name>Mg(2+)</name>
        <dbReference type="ChEBI" id="CHEBI:18420"/>
    </ligand>
</feature>
<dbReference type="SUPFAM" id="SSF82051">
    <property type="entry name" value="Obg GTP-binding protein N-terminal domain"/>
    <property type="match status" value="1"/>
</dbReference>
<feature type="domain" description="Obg" evidence="12">
    <location>
        <begin position="16"/>
        <end position="174"/>
    </location>
</feature>
<dbReference type="PROSITE" id="PS51881">
    <property type="entry name" value="OCT"/>
    <property type="match status" value="1"/>
</dbReference>
<evidence type="ECO:0000259" key="10">
    <source>
        <dbReference type="PROSITE" id="PS51710"/>
    </source>
</evidence>
<dbReference type="Pfam" id="PF09269">
    <property type="entry name" value="DUF1967"/>
    <property type="match status" value="1"/>
</dbReference>
<dbReference type="Gene3D" id="3.40.50.300">
    <property type="entry name" value="P-loop containing nucleotide triphosphate hydrolases"/>
    <property type="match status" value="1"/>
</dbReference>
<dbReference type="Proteomes" id="UP000216752">
    <property type="component" value="Chromosome"/>
</dbReference>
<evidence type="ECO:0000259" key="11">
    <source>
        <dbReference type="PROSITE" id="PS51881"/>
    </source>
</evidence>
<evidence type="ECO:0000256" key="6">
    <source>
        <dbReference type="ARBA" id="ARBA00022801"/>
    </source>
</evidence>
<dbReference type="Gene3D" id="3.30.300.350">
    <property type="entry name" value="GTP-binding protein OBG, C-terminal domain"/>
    <property type="match status" value="1"/>
</dbReference>
<feature type="binding site" evidence="9">
    <location>
        <begin position="298"/>
        <end position="301"/>
    </location>
    <ligand>
        <name>GTP</name>
        <dbReference type="ChEBI" id="CHEBI:37565"/>
    </ligand>
</feature>
<proteinExistence type="inferred from homology"/>
<comment type="subcellular location">
    <subcellularLocation>
        <location evidence="9">Cytoplasm</location>
    </subcellularLocation>
</comment>
<evidence type="ECO:0000256" key="9">
    <source>
        <dbReference type="HAMAP-Rule" id="MF_01454"/>
    </source>
</evidence>
<dbReference type="InterPro" id="IPR006073">
    <property type="entry name" value="GTP-bd"/>
</dbReference>
<dbReference type="NCBIfam" id="TIGR02729">
    <property type="entry name" value="Obg_CgtA"/>
    <property type="match status" value="1"/>
</dbReference>
<evidence type="ECO:0000259" key="12">
    <source>
        <dbReference type="PROSITE" id="PS51883"/>
    </source>
</evidence>
<keyword evidence="6 9" id="KW-0378">Hydrolase</keyword>
<dbReference type="EMBL" id="CP155573">
    <property type="protein sequence ID" value="XFO65881.1"/>
    <property type="molecule type" value="Genomic_DNA"/>
</dbReference>
<protein>
    <recommendedName>
        <fullName evidence="9">GTPase Obg</fullName>
        <ecNumber evidence="9">3.6.5.-</ecNumber>
    </recommendedName>
    <alternativeName>
        <fullName evidence="9">GTP-binding protein Obg</fullName>
    </alternativeName>
</protein>
<dbReference type="PROSITE" id="PS00905">
    <property type="entry name" value="GTP1_OBG"/>
    <property type="match status" value="1"/>
</dbReference>